<proteinExistence type="predicted"/>
<dbReference type="EMBL" id="JAHHUM010000276">
    <property type="protein sequence ID" value="KAK5621971.1"/>
    <property type="molecule type" value="Genomic_DNA"/>
</dbReference>
<dbReference type="AlphaFoldDB" id="A0AAV9SL06"/>
<evidence type="ECO:0000313" key="2">
    <source>
        <dbReference type="Proteomes" id="UP001311232"/>
    </source>
</evidence>
<name>A0AAV9SL06_9TELE</name>
<accession>A0AAV9SL06</accession>
<dbReference type="Proteomes" id="UP001311232">
    <property type="component" value="Unassembled WGS sequence"/>
</dbReference>
<protein>
    <submittedName>
        <fullName evidence="1">Uncharacterized protein</fullName>
    </submittedName>
</protein>
<evidence type="ECO:0000313" key="1">
    <source>
        <dbReference type="EMBL" id="KAK5621971.1"/>
    </source>
</evidence>
<comment type="caution">
    <text evidence="1">The sequence shown here is derived from an EMBL/GenBank/DDBJ whole genome shotgun (WGS) entry which is preliminary data.</text>
</comment>
<gene>
    <name evidence="1" type="ORF">CRENBAI_014070</name>
</gene>
<feature type="non-terminal residue" evidence="1">
    <location>
        <position position="1"/>
    </location>
</feature>
<reference evidence="1 2" key="1">
    <citation type="submission" date="2021-06" db="EMBL/GenBank/DDBJ databases">
        <authorList>
            <person name="Palmer J.M."/>
        </authorList>
    </citation>
    <scope>NUCLEOTIDE SEQUENCE [LARGE SCALE GENOMIC DNA]</scope>
    <source>
        <strain evidence="1 2">MEX-2019</strain>
        <tissue evidence="1">Muscle</tissue>
    </source>
</reference>
<sequence>GSNSPPVGDQWTAQPLSSPLHTAADISCISSGSLPPYEVTFHVPRASLIIQRSGFRGIHLCPLPILFAPVPHGSPCRWWAHWGMALRLSFKLGLAGSRKE</sequence>
<organism evidence="1 2">
    <name type="scientific">Crenichthys baileyi</name>
    <name type="common">White River springfish</name>
    <dbReference type="NCBI Taxonomy" id="28760"/>
    <lineage>
        <taxon>Eukaryota</taxon>
        <taxon>Metazoa</taxon>
        <taxon>Chordata</taxon>
        <taxon>Craniata</taxon>
        <taxon>Vertebrata</taxon>
        <taxon>Euteleostomi</taxon>
        <taxon>Actinopterygii</taxon>
        <taxon>Neopterygii</taxon>
        <taxon>Teleostei</taxon>
        <taxon>Neoteleostei</taxon>
        <taxon>Acanthomorphata</taxon>
        <taxon>Ovalentaria</taxon>
        <taxon>Atherinomorphae</taxon>
        <taxon>Cyprinodontiformes</taxon>
        <taxon>Goodeidae</taxon>
        <taxon>Crenichthys</taxon>
    </lineage>
</organism>
<keyword evidence="2" id="KW-1185">Reference proteome</keyword>